<dbReference type="HOGENOM" id="CLU_154671_1_0_4"/>
<evidence type="ECO:0008006" key="3">
    <source>
        <dbReference type="Google" id="ProtNLM"/>
    </source>
</evidence>
<gene>
    <name evidence="1" type="ordered locus">Tmz1t_2677</name>
</gene>
<dbReference type="Proteomes" id="UP000002186">
    <property type="component" value="Chromosome"/>
</dbReference>
<keyword evidence="2" id="KW-1185">Reference proteome</keyword>
<dbReference type="KEGG" id="tmz:Tmz1t_2677"/>
<evidence type="ECO:0000313" key="2">
    <source>
        <dbReference type="Proteomes" id="UP000002186"/>
    </source>
</evidence>
<dbReference type="eggNOG" id="COG0456">
    <property type="taxonomic scope" value="Bacteria"/>
</dbReference>
<sequence>MPPVLIPATKNRNMRIPEAAKASHMNQKIENFIIVGVTREGKKFRPSDWSDRLCGVMSAFGADHRMTYSPYVRPGCTLKGDKTVLVDARLYDVEPLAYKFMVNFANDNNLQIEWMGDAPF</sequence>
<organism evidence="1 2">
    <name type="scientific">Thauera aminoaromatica</name>
    <dbReference type="NCBI Taxonomy" id="164330"/>
    <lineage>
        <taxon>Bacteria</taxon>
        <taxon>Pseudomonadati</taxon>
        <taxon>Pseudomonadota</taxon>
        <taxon>Betaproteobacteria</taxon>
        <taxon>Rhodocyclales</taxon>
        <taxon>Zoogloeaceae</taxon>
        <taxon>Thauera</taxon>
    </lineage>
</organism>
<dbReference type="Pfam" id="PF12112">
    <property type="entry name" value="DUF3579"/>
    <property type="match status" value="1"/>
</dbReference>
<proteinExistence type="predicted"/>
<dbReference type="STRING" id="85643.Tmz1t_2677"/>
<protein>
    <recommendedName>
        <fullName evidence="3">DUF3579 domain-containing protein</fullName>
    </recommendedName>
</protein>
<name>C4KA53_THASP</name>
<reference evidence="2" key="1">
    <citation type="submission" date="2009-05" db="EMBL/GenBank/DDBJ databases">
        <title>Complete sequence of chromosome of Thauera sp. MZ1T.</title>
        <authorList>
            <consortium name="US DOE Joint Genome Institute"/>
            <person name="Lucas S."/>
            <person name="Copeland A."/>
            <person name="Lapidus A."/>
            <person name="Glavina del Rio T."/>
            <person name="Dalin E."/>
            <person name="Tice H."/>
            <person name="Bruce D."/>
            <person name="Goodwin L."/>
            <person name="Pitluck S."/>
            <person name="Sims D."/>
            <person name="Brettin T."/>
            <person name="Detter J.C."/>
            <person name="Han C."/>
            <person name="Larimer F."/>
            <person name="Land M."/>
            <person name="Hauser L."/>
            <person name="Kyrpides N."/>
            <person name="Mikhailova N."/>
            <person name="Sayler G.S."/>
        </authorList>
    </citation>
    <scope>NUCLEOTIDE SEQUENCE [LARGE SCALE GENOMIC DNA]</scope>
    <source>
        <strain evidence="2">MZ1T</strain>
    </source>
</reference>
<accession>C4KA53</accession>
<dbReference type="InterPro" id="IPR021969">
    <property type="entry name" value="DUF3579"/>
</dbReference>
<evidence type="ECO:0000313" key="1">
    <source>
        <dbReference type="EMBL" id="ACR01279.1"/>
    </source>
</evidence>
<reference evidence="1 2" key="2">
    <citation type="journal article" date="2012" name="Stand. Genomic Sci.">
        <title>Complete genome sequence of Thauera aminoaromatica strain MZ1T.</title>
        <authorList>
            <person name="Jiang K."/>
            <person name="Sanseverino J."/>
            <person name="Chauhan A."/>
            <person name="Lucas S."/>
            <person name="Copeland A."/>
            <person name="Lapidus A."/>
            <person name="Del Rio T.G."/>
            <person name="Dalin E."/>
            <person name="Tice H."/>
            <person name="Bruce D."/>
            <person name="Goodwin L."/>
            <person name="Pitluck S."/>
            <person name="Sims D."/>
            <person name="Brettin T."/>
            <person name="Detter J.C."/>
            <person name="Han C."/>
            <person name="Chang Y.J."/>
            <person name="Larimer F."/>
            <person name="Land M."/>
            <person name="Hauser L."/>
            <person name="Kyrpides N.C."/>
            <person name="Mikhailova N."/>
            <person name="Moser S."/>
            <person name="Jegier P."/>
            <person name="Close D."/>
            <person name="Debruyn J.M."/>
            <person name="Wang Y."/>
            <person name="Layton A.C."/>
            <person name="Allen M.S."/>
            <person name="Sayler G.S."/>
        </authorList>
    </citation>
    <scope>NUCLEOTIDE SEQUENCE [LARGE SCALE GENOMIC DNA]</scope>
    <source>
        <strain evidence="1 2">MZ1T</strain>
    </source>
</reference>
<dbReference type="Gene3D" id="3.30.70.2340">
    <property type="entry name" value="Uncharacterised protein PF12112 family, DUF3579"/>
    <property type="match status" value="1"/>
</dbReference>
<dbReference type="AlphaFoldDB" id="C4KA53"/>
<dbReference type="EMBL" id="CP001281">
    <property type="protein sequence ID" value="ACR01279.1"/>
    <property type="molecule type" value="Genomic_DNA"/>
</dbReference>